<dbReference type="PANTHER" id="PTHR47018">
    <property type="entry name" value="CXC DOMAIN-CONTAINING PROTEIN-RELATED"/>
    <property type="match status" value="1"/>
</dbReference>
<feature type="domain" description="AWS" evidence="3">
    <location>
        <begin position="1493"/>
        <end position="1530"/>
    </location>
</feature>
<dbReference type="EMBL" id="CALNXI010000543">
    <property type="protein sequence ID" value="CAH3028947.1"/>
    <property type="molecule type" value="Genomic_DNA"/>
</dbReference>
<evidence type="ECO:0000256" key="2">
    <source>
        <dbReference type="SAM" id="MobiDB-lite"/>
    </source>
</evidence>
<dbReference type="InterPro" id="IPR006560">
    <property type="entry name" value="AWS_dom"/>
</dbReference>
<sequence>MAKVYKVINDPLQPATEASDTSCLPVDWNKCILCQTDTSEILSCPADSKRITKGAGYKTVAENLQAFEKIGSLPKTINLCRLNEGEGIEASFQQHKAKWHDSCRLKFNKTKLQRAEKRKAAPDDSSSSKSPRKYTRRNVEKVPNPIHQCFFCGKQAEGEDSLHRVSTLELDARVRHCALQLQDKPLLAKLSAGDMVAQDAEYHVKCLVSLYNRARGTETYSAESDADAVNHGIAFAELVSYIEDARMDNLVAPIFKLSDLVSLYSNRLKQLGTEVAGRIHSTKLKIRVLSYFSEMEAHTQGREVILAFNGDVGAALRKACEHDADGDAVHLARAATIVRRDMFSKKMEFNGSFSTTCQEQSVPNSLLALVTMVLNGPNIKSRSSNVPQAALSLSQLLLYNSVKRYKENDTDIVRHSQQREAPLPVYLGVMLHTKTRKRELVDALFNLGLCISYDRVLKISTELGNNICYYYQQKKVVCPPRLKGGIFTTAAVDNIDHNPSSTSSHDSFHGTGISLFQHPTEKDNDENSGVQLPADAIQDNIRAQKKALMLPEFYTTVPPVALRRDDPPIPQLQGPNKGECQRIPEETVKEYRWLQEVNRVVTNETVKDADAVSWSAYHASLQPSSKSSECCVTATSLLPLFHDQAHSVAMIRHSMDVVSKAVQSLNPGQVPIITADQPLYTIAKQIQWNWPGTHGEDKFVVMFGGLHIEMAALKAIGNLLDGSGWGSALVQAGVATPGTADSFCRVTHVTRTRRAHQITAGSLFVLLEKAYSQYRVSLNEDQNPLSLEEWCSHSAELYPQFKFWLLILQMQLAVLIYIRAIREADFELYVDALTQIVPWFFALDQIHYARWIPVHLRDMVTLRDVHPTVFAEFMKGNFVVKKTERRFSAIAIDQAHEQNNASVKDDGGAVGLTENPAALRRWMVSGPEMARVIEEFEASTEKRKCLDFRHHEEAKHVQKKFAQNVEDLAKAIEEMGNPFTENSNDLLVLDSRDLADPAIIDSVRKIEKLGQEQYDIYVGERLVNQTKSVWEPIKKNSLALFSRPPIREKTKSQLQLASLKNDCSLFSRLYVASQVRNGNLDEFFEHENQAYPPALSQNGKLRTGTKSDLVRCLEELVNSRENATHPSVEVIILDGSVIVNMLRPGSAKTFSDYASQVFLPYVACQLQQASRIDIVWDEYRPDSLKAETRVKRGKGVRRRVEASTPIPGNWQEFLRTDENKVELFRFLANRVPCIETEKQVLSTIQSDIVCNQSRNVSRLTPCTHEEADTRIILHLEDAVTEGFNKISIRTVDTDVVVLAVTAAQRNGNTEIWIAFGTGKSFRFLPAHEMARVLGPDRCTALPMFHAFTGCDTVSFFGGRGKRTAWDTWRSYNDITSIFVSLANTPESVESSVTSLERFVILLYDRTSSLEDINQARKHLFAQKGRSIENIPPTKAALVQHIKRAVYQAGYCWAQATTSSPDLPCPSEWGWKRKEPCSWEANWTSLPEATAACRELLRCGCKKGCKKNCKCSKAALQCTALCQCGGQCTEN</sequence>
<dbReference type="PROSITE" id="PS51215">
    <property type="entry name" value="AWS"/>
    <property type="match status" value="1"/>
</dbReference>
<name>A0ABN8MHJ6_9CNID</name>
<feature type="region of interest" description="Disordered" evidence="2">
    <location>
        <begin position="112"/>
        <end position="138"/>
    </location>
</feature>
<evidence type="ECO:0000259" key="3">
    <source>
        <dbReference type="PROSITE" id="PS51215"/>
    </source>
</evidence>
<feature type="compositionally biased region" description="Basic and acidic residues" evidence="2">
    <location>
        <begin position="113"/>
        <end position="122"/>
    </location>
</feature>
<evidence type="ECO:0000256" key="1">
    <source>
        <dbReference type="ARBA" id="ARBA00022691"/>
    </source>
</evidence>
<evidence type="ECO:0000313" key="4">
    <source>
        <dbReference type="EMBL" id="CAH3028947.1"/>
    </source>
</evidence>
<evidence type="ECO:0000313" key="5">
    <source>
        <dbReference type="Proteomes" id="UP001159427"/>
    </source>
</evidence>
<dbReference type="PANTHER" id="PTHR47018:SF1">
    <property type="entry name" value="TESMIN_TSO1-LIKE CXC DOMAIN-CONTAINING PROTEIN"/>
    <property type="match status" value="1"/>
</dbReference>
<organism evidence="4 5">
    <name type="scientific">Porites evermanni</name>
    <dbReference type="NCBI Taxonomy" id="104178"/>
    <lineage>
        <taxon>Eukaryota</taxon>
        <taxon>Metazoa</taxon>
        <taxon>Cnidaria</taxon>
        <taxon>Anthozoa</taxon>
        <taxon>Hexacorallia</taxon>
        <taxon>Scleractinia</taxon>
        <taxon>Fungiina</taxon>
        <taxon>Poritidae</taxon>
        <taxon>Porites</taxon>
    </lineage>
</organism>
<gene>
    <name evidence="4" type="ORF">PEVE_00035241</name>
</gene>
<comment type="caution">
    <text evidence="4">The sequence shown here is derived from an EMBL/GenBank/DDBJ whole genome shotgun (WGS) entry which is preliminary data.</text>
</comment>
<accession>A0ABN8MHJ6</accession>
<keyword evidence="1" id="KW-0949">S-adenosyl-L-methionine</keyword>
<reference evidence="4 5" key="1">
    <citation type="submission" date="2022-05" db="EMBL/GenBank/DDBJ databases">
        <authorList>
            <consortium name="Genoscope - CEA"/>
            <person name="William W."/>
        </authorList>
    </citation>
    <scope>NUCLEOTIDE SEQUENCE [LARGE SCALE GENOMIC DNA]</scope>
</reference>
<keyword evidence="5" id="KW-1185">Reference proteome</keyword>
<protein>
    <recommendedName>
        <fullName evidence="3">AWS domain-containing protein</fullName>
    </recommendedName>
</protein>
<proteinExistence type="predicted"/>
<dbReference type="Proteomes" id="UP001159427">
    <property type="component" value="Unassembled WGS sequence"/>
</dbReference>